<evidence type="ECO:0000313" key="1">
    <source>
        <dbReference type="EMBL" id="GIE48489.1"/>
    </source>
</evidence>
<organism evidence="1 2">
    <name type="scientific">Actinoplanes nipponensis</name>
    <dbReference type="NCBI Taxonomy" id="135950"/>
    <lineage>
        <taxon>Bacteria</taxon>
        <taxon>Bacillati</taxon>
        <taxon>Actinomycetota</taxon>
        <taxon>Actinomycetes</taxon>
        <taxon>Micromonosporales</taxon>
        <taxon>Micromonosporaceae</taxon>
        <taxon>Actinoplanes</taxon>
    </lineage>
</organism>
<dbReference type="InterPro" id="IPR029058">
    <property type="entry name" value="AB_hydrolase_fold"/>
</dbReference>
<comment type="caution">
    <text evidence="1">The sequence shown here is derived from an EMBL/GenBank/DDBJ whole genome shotgun (WGS) entry which is preliminary data.</text>
</comment>
<name>A0A919JKK6_9ACTN</name>
<proteinExistence type="predicted"/>
<evidence type="ECO:0000313" key="2">
    <source>
        <dbReference type="Proteomes" id="UP000647172"/>
    </source>
</evidence>
<sequence length="90" mass="9318">MGRIVIVNGVGISVPGHPVADFFALTPAELTELSYADPVRSRVDPATVPAAERAVLAANRQTIAVFAGAGHLPQLEAPARTLAAVWDFAG</sequence>
<keyword evidence="2" id="KW-1185">Reference proteome</keyword>
<dbReference type="RefSeq" id="WP_203767115.1">
    <property type="nucleotide sequence ID" value="NZ_BAAAYJ010000043.1"/>
</dbReference>
<accession>A0A919JKK6</accession>
<dbReference type="AlphaFoldDB" id="A0A919JKK6"/>
<reference evidence="1" key="1">
    <citation type="submission" date="2021-01" db="EMBL/GenBank/DDBJ databases">
        <title>Whole genome shotgun sequence of Actinoplanes nipponensis NBRC 14063.</title>
        <authorList>
            <person name="Komaki H."/>
            <person name="Tamura T."/>
        </authorList>
    </citation>
    <scope>NUCLEOTIDE SEQUENCE</scope>
    <source>
        <strain evidence="1">NBRC 14063</strain>
    </source>
</reference>
<protein>
    <submittedName>
        <fullName evidence="1">Uncharacterized protein</fullName>
    </submittedName>
</protein>
<dbReference type="Proteomes" id="UP000647172">
    <property type="component" value="Unassembled WGS sequence"/>
</dbReference>
<dbReference type="SUPFAM" id="SSF53474">
    <property type="entry name" value="alpha/beta-Hydrolases"/>
    <property type="match status" value="1"/>
</dbReference>
<dbReference type="EMBL" id="BOMQ01000026">
    <property type="protein sequence ID" value="GIE48489.1"/>
    <property type="molecule type" value="Genomic_DNA"/>
</dbReference>
<gene>
    <name evidence="1" type="ORF">Ani05nite_20230</name>
</gene>
<dbReference type="Gene3D" id="3.40.50.1820">
    <property type="entry name" value="alpha/beta hydrolase"/>
    <property type="match status" value="1"/>
</dbReference>